<evidence type="ECO:0000256" key="2">
    <source>
        <dbReference type="ARBA" id="ARBA00022692"/>
    </source>
</evidence>
<keyword evidence="3 5" id="KW-1133">Transmembrane helix</keyword>
<name>A0A8H7EX79_AGABI</name>
<feature type="transmembrane region" description="Helical" evidence="5">
    <location>
        <begin position="206"/>
        <end position="230"/>
    </location>
</feature>
<dbReference type="EMBL" id="JABXXO010000013">
    <property type="protein sequence ID" value="KAF7761876.1"/>
    <property type="molecule type" value="Genomic_DNA"/>
</dbReference>
<evidence type="ECO:0000313" key="7">
    <source>
        <dbReference type="EMBL" id="KAF7761876.1"/>
    </source>
</evidence>
<evidence type="ECO:0000256" key="3">
    <source>
        <dbReference type="ARBA" id="ARBA00022989"/>
    </source>
</evidence>
<gene>
    <name evidence="7" type="ORF">Agabi119p4_9868</name>
</gene>
<dbReference type="PANTHER" id="PTHR12483">
    <property type="entry name" value="SOLUTE CARRIER FAMILY 31 COPPER TRANSPORTERS"/>
    <property type="match status" value="1"/>
</dbReference>
<protein>
    <recommendedName>
        <fullName evidence="5">Copper transport protein</fullName>
    </recommendedName>
</protein>
<dbReference type="Pfam" id="PF04145">
    <property type="entry name" value="Ctr"/>
    <property type="match status" value="1"/>
</dbReference>
<evidence type="ECO:0000313" key="8">
    <source>
        <dbReference type="Proteomes" id="UP000629468"/>
    </source>
</evidence>
<evidence type="ECO:0000256" key="5">
    <source>
        <dbReference type="RuleBase" id="RU367022"/>
    </source>
</evidence>
<keyword evidence="2 5" id="KW-0812">Transmembrane</keyword>
<comment type="similarity">
    <text evidence="5">Belongs to the copper transporter (Ctr) (TC 1.A.56) family. SLC31A subfamily.</text>
</comment>
<comment type="subcellular location">
    <subcellularLocation>
        <location evidence="1 5">Membrane</location>
        <topology evidence="1 5">Multi-pass membrane protein</topology>
    </subcellularLocation>
</comment>
<keyword evidence="5" id="KW-0186">Copper</keyword>
<keyword evidence="4 5" id="KW-0472">Membrane</keyword>
<keyword evidence="5" id="KW-0813">Transport</keyword>
<dbReference type="InterPro" id="IPR007274">
    <property type="entry name" value="Cop_transporter"/>
</dbReference>
<feature type="region of interest" description="Disordered" evidence="6">
    <location>
        <begin position="156"/>
        <end position="180"/>
    </location>
</feature>
<dbReference type="Proteomes" id="UP000629468">
    <property type="component" value="Unassembled WGS sequence"/>
</dbReference>
<feature type="transmembrane region" description="Helical" evidence="5">
    <location>
        <begin position="117"/>
        <end position="146"/>
    </location>
</feature>
<evidence type="ECO:0000256" key="4">
    <source>
        <dbReference type="ARBA" id="ARBA00023136"/>
    </source>
</evidence>
<keyword evidence="5" id="KW-0187">Copper transport</keyword>
<keyword evidence="5" id="KW-0406">Ion transport</keyword>
<proteinExistence type="inferred from homology"/>
<sequence>MMGECYNCLQREPCPTCVCLTFVVARFSIMWSMYASSIQKSRHAPLLVQAAVKKRFSWRLSASKGAVPILSLPSTMDMHMNMTSGAHAGMMMVPFFHFAGGDFLLFEAWKPTSGGAIGGACVGIFFFAMFERLVHAFSPALLLYFAPRRPRSAIESLRDHTSSPDHSSKASDISMKEEGRLPPRKTPLFVFSVDVPRGFVHGFQRLLGFILMLVAMTFHAGYILSIIFGLTLGEILFGRIANRVVKDVGYQNTT</sequence>
<dbReference type="GO" id="GO:0005375">
    <property type="term" value="F:copper ion transmembrane transporter activity"/>
    <property type="evidence" value="ECO:0007669"/>
    <property type="project" value="UniProtKB-UniRule"/>
</dbReference>
<organism evidence="7 8">
    <name type="scientific">Agaricus bisporus var. burnettii</name>
    <dbReference type="NCBI Taxonomy" id="192524"/>
    <lineage>
        <taxon>Eukaryota</taxon>
        <taxon>Fungi</taxon>
        <taxon>Dikarya</taxon>
        <taxon>Basidiomycota</taxon>
        <taxon>Agaricomycotina</taxon>
        <taxon>Agaricomycetes</taxon>
        <taxon>Agaricomycetidae</taxon>
        <taxon>Agaricales</taxon>
        <taxon>Agaricineae</taxon>
        <taxon>Agaricaceae</taxon>
        <taxon>Agaricus</taxon>
    </lineage>
</organism>
<accession>A0A8H7EX79</accession>
<dbReference type="AlphaFoldDB" id="A0A8H7EX79"/>
<dbReference type="GO" id="GO:0005886">
    <property type="term" value="C:plasma membrane"/>
    <property type="evidence" value="ECO:0007669"/>
    <property type="project" value="TreeGrafter"/>
</dbReference>
<evidence type="ECO:0000256" key="1">
    <source>
        <dbReference type="ARBA" id="ARBA00004141"/>
    </source>
</evidence>
<reference evidence="7 8" key="1">
    <citation type="journal article" name="Sci. Rep.">
        <title>Telomere-to-telomere assembled and centromere annotated genomes of the two main subspecies of the button mushroom Agaricus bisporus reveal especially polymorphic chromosome ends.</title>
        <authorList>
            <person name="Sonnenberg A.S.M."/>
            <person name="Sedaghat-Telgerd N."/>
            <person name="Lavrijssen B."/>
            <person name="Ohm R.A."/>
            <person name="Hendrickx P.M."/>
            <person name="Scholtmeijer K."/>
            <person name="Baars J.J.P."/>
            <person name="van Peer A."/>
        </authorList>
    </citation>
    <scope>NUCLEOTIDE SEQUENCE [LARGE SCALE GENOMIC DNA]</scope>
    <source>
        <strain evidence="7 8">H119_p4</strain>
    </source>
</reference>
<comment type="caution">
    <text evidence="7">The sequence shown here is derived from an EMBL/GenBank/DDBJ whole genome shotgun (WGS) entry which is preliminary data.</text>
</comment>
<feature type="transmembrane region" description="Helical" evidence="5">
    <location>
        <begin position="86"/>
        <end position="105"/>
    </location>
</feature>
<dbReference type="PANTHER" id="PTHR12483:SF27">
    <property type="entry name" value="COPPER TRANSPORT PROTEIN CTR1"/>
    <property type="match status" value="1"/>
</dbReference>
<evidence type="ECO:0000256" key="6">
    <source>
        <dbReference type="SAM" id="MobiDB-lite"/>
    </source>
</evidence>